<accession>A0A840CAE0</accession>
<name>A0A840CAE0_9RHOB</name>
<sequence>MPVSDAMQAHLDSGATTLCRCWAITRADGVVMGFTDHDAGLSFDGVDFHAQTGMTARALSQTTGLSVDNSEAVGALTAAAVTEADILAGRFDGASIRAWLVNWAAPADRVMLFSGALGEITRKGGAFQAELRGLTELLNQPQGQMYQRPCSAVLGDARCRFDLGQPGYSVELPVEEVAEARVFRFAAVNGFEPRWFEAGRLKVLDGAAAGLIGVIKNDRYENGTRTVELWEGLRAAVAPGDTLRLEAGCDRRAETCKVKFSNFINFRGFPHIPGEDWVLSYPVRGRLNDGGSLSG</sequence>
<dbReference type="Proteomes" id="UP000585681">
    <property type="component" value="Unassembled WGS sequence"/>
</dbReference>
<comment type="caution">
    <text evidence="2">The sequence shown here is derived from an EMBL/GenBank/DDBJ whole genome shotgun (WGS) entry which is preliminary data.</text>
</comment>
<keyword evidence="3" id="KW-1185">Reference proteome</keyword>
<protein>
    <submittedName>
        <fullName evidence="2">Putative phage protein (TIGR02218 family)</fullName>
    </submittedName>
</protein>
<dbReference type="InterPro" id="IPR011928">
    <property type="entry name" value="Phage_phiJL001_Gp84"/>
</dbReference>
<evidence type="ECO:0000313" key="2">
    <source>
        <dbReference type="EMBL" id="MBB4022050.1"/>
    </source>
</evidence>
<dbReference type="NCBIfam" id="TIGR02218">
    <property type="entry name" value="phg_TIGR02218"/>
    <property type="match status" value="1"/>
</dbReference>
<dbReference type="RefSeq" id="WP_054538742.1">
    <property type="nucleotide sequence ID" value="NZ_JACIEQ010000002.1"/>
</dbReference>
<reference evidence="2 3" key="1">
    <citation type="submission" date="2020-08" db="EMBL/GenBank/DDBJ databases">
        <title>Genomic Encyclopedia of Type Strains, Phase IV (KMG-IV): sequencing the most valuable type-strain genomes for metagenomic binning, comparative biology and taxonomic classification.</title>
        <authorList>
            <person name="Goeker M."/>
        </authorList>
    </citation>
    <scope>NUCLEOTIDE SEQUENCE [LARGE SCALE GENOMIC DNA]</scope>
    <source>
        <strain evidence="2 3">DSM 105040</strain>
    </source>
</reference>
<dbReference type="Pfam" id="PF09931">
    <property type="entry name" value="Phage_phiJL001_Gp84_N"/>
    <property type="match status" value="1"/>
</dbReference>
<organism evidence="2 3">
    <name type="scientific">Actibacterium naphthalenivorans</name>
    <dbReference type="NCBI Taxonomy" id="1614693"/>
    <lineage>
        <taxon>Bacteria</taxon>
        <taxon>Pseudomonadati</taxon>
        <taxon>Pseudomonadota</taxon>
        <taxon>Alphaproteobacteria</taxon>
        <taxon>Rhodobacterales</taxon>
        <taxon>Roseobacteraceae</taxon>
        <taxon>Actibacterium</taxon>
    </lineage>
</organism>
<dbReference type="Pfam" id="PF09356">
    <property type="entry name" value="Phage_BR0599"/>
    <property type="match status" value="1"/>
</dbReference>
<proteinExistence type="predicted"/>
<dbReference type="InterPro" id="IPR018964">
    <property type="entry name" value="Phage_phiJL001_Gp84_C"/>
</dbReference>
<evidence type="ECO:0000313" key="3">
    <source>
        <dbReference type="Proteomes" id="UP000585681"/>
    </source>
</evidence>
<gene>
    <name evidence="2" type="ORF">GGR17_001859</name>
</gene>
<feature type="domain" description="Bacteriophage phiJL001 Gp84 C-terminal" evidence="1">
    <location>
        <begin position="194"/>
        <end position="276"/>
    </location>
</feature>
<evidence type="ECO:0000259" key="1">
    <source>
        <dbReference type="Pfam" id="PF09356"/>
    </source>
</evidence>
<dbReference type="EMBL" id="JACIEQ010000002">
    <property type="protein sequence ID" value="MBB4022050.1"/>
    <property type="molecule type" value="Genomic_DNA"/>
</dbReference>
<dbReference type="AlphaFoldDB" id="A0A840CAE0"/>